<sequence length="121" mass="14466">MTNNRYYTNSLRIPSSKNIHRYSYSIIFFFLLLFFVNVSNEMSFKIKRNINMKNNNGEINKFKAELLRSIQKRWVPLIEELKEANEQYPFLGLVDSPTNKREVSESELNSLLKNAWLGRRR</sequence>
<gene>
    <name evidence="2" type="ORF">MENT_LOCUS17412</name>
</gene>
<evidence type="ECO:0000313" key="3">
    <source>
        <dbReference type="Proteomes" id="UP000580250"/>
    </source>
</evidence>
<name>A0A6V7UWA2_MELEN</name>
<protein>
    <submittedName>
        <fullName evidence="2">Uncharacterized protein</fullName>
    </submittedName>
</protein>
<accession>A0A6V7UWA2</accession>
<proteinExistence type="predicted"/>
<feature type="transmembrane region" description="Helical" evidence="1">
    <location>
        <begin position="20"/>
        <end position="38"/>
    </location>
</feature>
<dbReference type="OrthoDB" id="5875852at2759"/>
<comment type="caution">
    <text evidence="2">The sequence shown here is derived from an EMBL/GenBank/DDBJ whole genome shotgun (WGS) entry which is preliminary data.</text>
</comment>
<dbReference type="AlphaFoldDB" id="A0A6V7UWA2"/>
<dbReference type="EMBL" id="CAJEWN010000113">
    <property type="protein sequence ID" value="CAD2165825.1"/>
    <property type="molecule type" value="Genomic_DNA"/>
</dbReference>
<keyword evidence="1" id="KW-0472">Membrane</keyword>
<evidence type="ECO:0000256" key="1">
    <source>
        <dbReference type="SAM" id="Phobius"/>
    </source>
</evidence>
<dbReference type="Proteomes" id="UP000580250">
    <property type="component" value="Unassembled WGS sequence"/>
</dbReference>
<evidence type="ECO:0000313" key="2">
    <source>
        <dbReference type="EMBL" id="CAD2165825.1"/>
    </source>
</evidence>
<keyword evidence="1" id="KW-1133">Transmembrane helix</keyword>
<reference evidence="2 3" key="1">
    <citation type="submission" date="2020-08" db="EMBL/GenBank/DDBJ databases">
        <authorList>
            <person name="Koutsovoulos G."/>
            <person name="Danchin GJ E."/>
        </authorList>
    </citation>
    <scope>NUCLEOTIDE SEQUENCE [LARGE SCALE GENOMIC DNA]</scope>
</reference>
<keyword evidence="1" id="KW-0812">Transmembrane</keyword>
<organism evidence="2 3">
    <name type="scientific">Meloidogyne enterolobii</name>
    <name type="common">Root-knot nematode worm</name>
    <name type="synonym">Meloidogyne mayaguensis</name>
    <dbReference type="NCBI Taxonomy" id="390850"/>
    <lineage>
        <taxon>Eukaryota</taxon>
        <taxon>Metazoa</taxon>
        <taxon>Ecdysozoa</taxon>
        <taxon>Nematoda</taxon>
        <taxon>Chromadorea</taxon>
        <taxon>Rhabditida</taxon>
        <taxon>Tylenchina</taxon>
        <taxon>Tylenchomorpha</taxon>
        <taxon>Tylenchoidea</taxon>
        <taxon>Meloidogynidae</taxon>
        <taxon>Meloidogyninae</taxon>
        <taxon>Meloidogyne</taxon>
    </lineage>
</organism>